<protein>
    <submittedName>
        <fullName evidence="1">Uncharacterized protein</fullName>
    </submittedName>
</protein>
<dbReference type="Gene3D" id="3.40.50.450">
    <property type="match status" value="1"/>
</dbReference>
<dbReference type="Pfam" id="PF18306">
    <property type="entry name" value="LDcluster4"/>
    <property type="match status" value="1"/>
</dbReference>
<sequence>MKYKIGIFGSAADNPKEVLNKAQELGEELAKHDPILITGLADGIPYKVGLTAAKLGSEVWGFAPASNLEEEKKIAGKQDLGIYKKIFYVPQDYSFVNNIQVCRKYRNVSSTATCVAGIIISGRWGTMNEFTNLYDMGKVIGVLTETGGIADELPRLMRKITKKSRAKVIFNKSPAKLIQLILNELKKKNKISV</sequence>
<reference evidence="1 2" key="1">
    <citation type="journal article" date="2016" name="Nat. Commun.">
        <title>Thousands of microbial genomes shed light on interconnected biogeochemical processes in an aquifer system.</title>
        <authorList>
            <person name="Anantharaman K."/>
            <person name="Brown C.T."/>
            <person name="Hug L.A."/>
            <person name="Sharon I."/>
            <person name="Castelle C.J."/>
            <person name="Probst A.J."/>
            <person name="Thomas B.C."/>
            <person name="Singh A."/>
            <person name="Wilkins M.J."/>
            <person name="Karaoz U."/>
            <person name="Brodie E.L."/>
            <person name="Williams K.H."/>
            <person name="Hubbard S.S."/>
            <person name="Banfield J.F."/>
        </authorList>
    </citation>
    <scope>NUCLEOTIDE SEQUENCE [LARGE SCALE GENOMIC DNA]</scope>
</reference>
<dbReference type="STRING" id="1802056.A2954_06845"/>
<dbReference type="InterPro" id="IPR041164">
    <property type="entry name" value="LDcluster4"/>
</dbReference>
<organism evidence="1 2">
    <name type="scientific">Candidatus Roizmanbacteria bacterium RIFCSPLOWO2_01_FULL_37_12</name>
    <dbReference type="NCBI Taxonomy" id="1802056"/>
    <lineage>
        <taxon>Bacteria</taxon>
        <taxon>Candidatus Roizmaniibacteriota</taxon>
    </lineage>
</organism>
<proteinExistence type="predicted"/>
<comment type="caution">
    <text evidence="1">The sequence shown here is derived from an EMBL/GenBank/DDBJ whole genome shotgun (WGS) entry which is preliminary data.</text>
</comment>
<name>A0A1F7ID85_9BACT</name>
<dbReference type="SUPFAM" id="SSF102405">
    <property type="entry name" value="MCP/YpsA-like"/>
    <property type="match status" value="1"/>
</dbReference>
<accession>A0A1F7ID85</accession>
<evidence type="ECO:0000313" key="1">
    <source>
        <dbReference type="EMBL" id="OGK41308.1"/>
    </source>
</evidence>
<dbReference type="AlphaFoldDB" id="A0A1F7ID85"/>
<evidence type="ECO:0000313" key="2">
    <source>
        <dbReference type="Proteomes" id="UP000177698"/>
    </source>
</evidence>
<dbReference type="EMBL" id="MGAG01000013">
    <property type="protein sequence ID" value="OGK41308.1"/>
    <property type="molecule type" value="Genomic_DNA"/>
</dbReference>
<dbReference type="Proteomes" id="UP000177698">
    <property type="component" value="Unassembled WGS sequence"/>
</dbReference>
<gene>
    <name evidence="1" type="ORF">A2954_06845</name>
</gene>